<dbReference type="GeneID" id="43838367"/>
<dbReference type="Proteomes" id="UP000199079">
    <property type="component" value="Unassembled WGS sequence"/>
</dbReference>
<dbReference type="InterPro" id="IPR055995">
    <property type="entry name" value="DUF7573"/>
</dbReference>
<sequence>MTEDRSLDEFADAGSDRDRNESVDESAADGETDVPEETDTDETDAEEDANPVEPATATATWTSGGAACDRCDAVVERRWLEDGAQLCADCKEW</sequence>
<feature type="compositionally biased region" description="Basic and acidic residues" evidence="1">
    <location>
        <begin position="1"/>
        <end position="22"/>
    </location>
</feature>
<evidence type="ECO:0000256" key="1">
    <source>
        <dbReference type="SAM" id="MobiDB-lite"/>
    </source>
</evidence>
<dbReference type="RefSeq" id="WP_021072645.1">
    <property type="nucleotide sequence ID" value="NZ_FNPC01000001.1"/>
</dbReference>
<feature type="region of interest" description="Disordered" evidence="1">
    <location>
        <begin position="1"/>
        <end position="65"/>
    </location>
</feature>
<feature type="compositionally biased region" description="Acidic residues" evidence="1">
    <location>
        <begin position="23"/>
        <end position="50"/>
    </location>
</feature>
<evidence type="ECO:0000259" key="2">
    <source>
        <dbReference type="Pfam" id="PF24458"/>
    </source>
</evidence>
<dbReference type="Pfam" id="PF24458">
    <property type="entry name" value="DUF7573"/>
    <property type="match status" value="1"/>
</dbReference>
<name>A0A1H3E0B7_9EURY</name>
<feature type="domain" description="DUF7573" evidence="2">
    <location>
        <begin position="55"/>
        <end position="93"/>
    </location>
</feature>
<feature type="compositionally biased region" description="Low complexity" evidence="1">
    <location>
        <begin position="55"/>
        <end position="65"/>
    </location>
</feature>
<organism evidence="3 4">
    <name type="scientific">Halopenitus persicus</name>
    <dbReference type="NCBI Taxonomy" id="1048396"/>
    <lineage>
        <taxon>Archaea</taxon>
        <taxon>Methanobacteriati</taxon>
        <taxon>Methanobacteriota</taxon>
        <taxon>Stenosarchaea group</taxon>
        <taxon>Halobacteria</taxon>
        <taxon>Halobacteriales</taxon>
        <taxon>Haloferacaceae</taxon>
        <taxon>Halopenitus</taxon>
    </lineage>
</organism>
<dbReference type="AlphaFoldDB" id="A0A1H3E0B7"/>
<dbReference type="EMBL" id="FNPC01000001">
    <property type="protein sequence ID" value="SDX72060.1"/>
    <property type="molecule type" value="Genomic_DNA"/>
</dbReference>
<keyword evidence="4" id="KW-1185">Reference proteome</keyword>
<evidence type="ECO:0000313" key="3">
    <source>
        <dbReference type="EMBL" id="SDX72060.1"/>
    </source>
</evidence>
<accession>A0A1H3E0B7</accession>
<evidence type="ECO:0000313" key="4">
    <source>
        <dbReference type="Proteomes" id="UP000199079"/>
    </source>
</evidence>
<proteinExistence type="predicted"/>
<reference evidence="4" key="1">
    <citation type="submission" date="2016-10" db="EMBL/GenBank/DDBJ databases">
        <authorList>
            <person name="Varghese N."/>
            <person name="Submissions S."/>
        </authorList>
    </citation>
    <scope>NUCLEOTIDE SEQUENCE [LARGE SCALE GENOMIC DNA]</scope>
    <source>
        <strain evidence="4">DC30,IBRC 10041,KCTC 4046</strain>
    </source>
</reference>
<protein>
    <recommendedName>
        <fullName evidence="2">DUF7573 domain-containing protein</fullName>
    </recommendedName>
</protein>
<gene>
    <name evidence="3" type="ORF">SAMN05216564_101228</name>
</gene>